<feature type="coiled-coil region" evidence="3">
    <location>
        <begin position="796"/>
        <end position="907"/>
    </location>
</feature>
<feature type="region of interest" description="Disordered" evidence="4">
    <location>
        <begin position="1286"/>
        <end position="1324"/>
    </location>
</feature>
<protein>
    <submittedName>
        <fullName evidence="6">Protein NETWORKED 1B</fullName>
    </submittedName>
</protein>
<keyword evidence="1 3" id="KW-0175">Coiled coil</keyword>
<evidence type="ECO:0000313" key="6">
    <source>
        <dbReference type="EMBL" id="OAY79493.1"/>
    </source>
</evidence>
<feature type="compositionally biased region" description="Basic and acidic residues" evidence="4">
    <location>
        <begin position="1520"/>
        <end position="1534"/>
    </location>
</feature>
<feature type="compositionally biased region" description="Basic and acidic residues" evidence="4">
    <location>
        <begin position="1303"/>
        <end position="1324"/>
    </location>
</feature>
<dbReference type="PROSITE" id="PS51774">
    <property type="entry name" value="NAB"/>
    <property type="match status" value="1"/>
</dbReference>
<organism evidence="6 7">
    <name type="scientific">Ananas comosus</name>
    <name type="common">Pineapple</name>
    <name type="synonym">Ananas ananas</name>
    <dbReference type="NCBI Taxonomy" id="4615"/>
    <lineage>
        <taxon>Eukaryota</taxon>
        <taxon>Viridiplantae</taxon>
        <taxon>Streptophyta</taxon>
        <taxon>Embryophyta</taxon>
        <taxon>Tracheophyta</taxon>
        <taxon>Spermatophyta</taxon>
        <taxon>Magnoliopsida</taxon>
        <taxon>Liliopsida</taxon>
        <taxon>Poales</taxon>
        <taxon>Bromeliaceae</taxon>
        <taxon>Bromelioideae</taxon>
        <taxon>Ananas</taxon>
    </lineage>
</organism>
<comment type="similarity">
    <text evidence="2">Belongs to the NET family.</text>
</comment>
<sequence>MATLSHSESRRLYSWWWDSHISPKNSKWLQENLSDMDSKVKAMIKIIEEDADSFAKRAEMYYRRRPELMSLMEEIYRAYRALAERYDHAQGALRQAHRTMAEAFPDQIPLEFDDEPSSGISPPESELHDLDTDRRIFPPFNTADLKKNSREYEMLQKEISRLSEENQNLKNRIKSQSERTDEAESQVFNLKETLSKLESEKEAALLQWQQSSSRLSNLKAEISHTEKEFAKLKDEMQHGLKNLKSSEHRCLVLERANESLQLELDKLKQRAKEQQEELNGKRAELEKLSISIQEEKLKSMQADMARLSMEKLLQDSQEKMRLLALEIQGEAGKLKDTEMNKVRLERELEKIREEYSRLNEQNKSSTLRIIDLQDEIIFLKDVKGKLEDEVSLHVEEKKVLQKQLSRLKEDKNNSEWRHCSLMEQICAVTSNVESLQALAKELRDGNVELKDIINNHEGVSALHVENLNQLQKMSEKNAALEISLSDANIELERLRKKKKKLEDSCEYLNSKVSTHQSERAVLVSQIDFISQNMEKLSVKNIYLENSLSDANIELESLRGKLKELEESCQSLCDQNSMLLAEKRNLASEVESITQILGNLERKYAELQSKHSNLEREKDLALDQVTELQKAIKLEREENVNVATFSKSQISDLEKQILLLQDEGRRREKELEVEQQKIINAQFEIFILQRCLSDMKEKNLVISANLQKHQELTEKYSSQEGKIGSLLRHNEKLAEGVRLILKVLKLDERYDSLEDLKDEIILQLILHEIRYLLNTISDAQDVKQNQLLEKSVVVTLLEHFQEEVAELRSEKNMLKKEAQTKTEELSVLKTENNELLKMNEQIWQKMKGSNEKVEELKSEMKFLLGQLTELQDSRRSLQTEIIKLLEENSSLLNKLHDIREKEKALEEQYHVILADAMTLECLKVAFKSLYDERVSDLKSVHKKLSQANQKFQQTEATNLELCRNLDEAKLVREELVKSITILSEDNKNREHEIACICKANELLRQEVHELQKQVDALRSKEKELASEQQKGIDVVRSCDVEIATLLSNIQFATINAALFKEKILELIIACESFEISSMVQQEVLKEEITQRNSYVHELKEKLDAIEVENRRLKVDLDGGFTLLGSLQDDVAILEEQTLLLAKDHIPLDKPKSEENTLVPFQHSKNSQKPSEDHNATALAGNLELQKLHATVKALQKVVMDTGILLEQERLDFNSSLSAARKQIEMLKLKEILDDDLNDVKYERMLKDIQLDLVQNSSQNGNNIHSHGQKKPEKAVETNDQMLELWGIVGSNSNNPTKNARPARMQHEIKHPITEPEEKDKGKRPSTEIISVKELVVDKQELPKRIALESHQDFNKRFIERLSSDAQRLMVLQSSIQELKENIEASEESKSTSRLDGVKAQLKEVEGTVWQLIDAINKLTKKAEDCASSSENITDENVDWSRRSQRKISERARKVSEKIGRLELELQKIHHVFLKLDEEQANKRNKTMHRRSKVLLVEYLYGKSRDSRRKKKGLPCGCLNPKKTEEGFRDEDRERGEEEEGEEEDLCFNTARNRGRDES</sequence>
<comment type="caution">
    <text evidence="6">The sequence shown here is derived from an EMBL/GenBank/DDBJ whole genome shotgun (WGS) entry which is preliminary data.</text>
</comment>
<reference evidence="6 7" key="1">
    <citation type="journal article" date="2016" name="DNA Res.">
        <title>The draft genome of MD-2 pineapple using hybrid error correction of long reads.</title>
        <authorList>
            <person name="Redwan R.M."/>
            <person name="Saidin A."/>
            <person name="Kumar S.V."/>
        </authorList>
    </citation>
    <scope>NUCLEOTIDE SEQUENCE [LARGE SCALE GENOMIC DNA]</scope>
    <source>
        <strain evidence="7">cv. MD2</strain>
        <tissue evidence="6">Leaf</tissue>
    </source>
</reference>
<evidence type="ECO:0000313" key="7">
    <source>
        <dbReference type="Proteomes" id="UP000092600"/>
    </source>
</evidence>
<dbReference type="Pfam" id="PF07765">
    <property type="entry name" value="KIP1"/>
    <property type="match status" value="1"/>
</dbReference>
<feature type="coiled-coil region" evidence="3">
    <location>
        <begin position="999"/>
        <end position="1029"/>
    </location>
</feature>
<accession>A0A199VR56</accession>
<feature type="coiled-coil region" evidence="3">
    <location>
        <begin position="145"/>
        <end position="511"/>
    </location>
</feature>
<feature type="compositionally biased region" description="Acidic residues" evidence="4">
    <location>
        <begin position="1535"/>
        <end position="1544"/>
    </location>
</feature>
<dbReference type="EMBL" id="LSRQ01001076">
    <property type="protein sequence ID" value="OAY79493.1"/>
    <property type="molecule type" value="Genomic_DNA"/>
</dbReference>
<dbReference type="Gene3D" id="1.10.287.1490">
    <property type="match status" value="1"/>
</dbReference>
<feature type="coiled-coil region" evidence="3">
    <location>
        <begin position="1367"/>
        <end position="1394"/>
    </location>
</feature>
<evidence type="ECO:0000256" key="1">
    <source>
        <dbReference type="ARBA" id="ARBA00023054"/>
    </source>
</evidence>
<evidence type="ECO:0000256" key="3">
    <source>
        <dbReference type="SAM" id="Coils"/>
    </source>
</evidence>
<dbReference type="GO" id="GO:0005886">
    <property type="term" value="C:plasma membrane"/>
    <property type="evidence" value="ECO:0007669"/>
    <property type="project" value="TreeGrafter"/>
</dbReference>
<dbReference type="PANTHER" id="PTHR32258:SF6">
    <property type="entry name" value="PROTEIN NETWORKED 1A"/>
    <property type="match status" value="1"/>
</dbReference>
<dbReference type="InterPro" id="IPR011684">
    <property type="entry name" value="NAB"/>
</dbReference>
<evidence type="ECO:0000256" key="4">
    <source>
        <dbReference type="SAM" id="MobiDB-lite"/>
    </source>
</evidence>
<evidence type="ECO:0000259" key="5">
    <source>
        <dbReference type="PROSITE" id="PS51774"/>
    </source>
</evidence>
<gene>
    <name evidence="6" type="ORF">ACMD2_08637</name>
</gene>
<dbReference type="PANTHER" id="PTHR32258">
    <property type="entry name" value="PROTEIN NETWORKED 4A"/>
    <property type="match status" value="1"/>
</dbReference>
<dbReference type="SUPFAM" id="SSF57997">
    <property type="entry name" value="Tropomyosin"/>
    <property type="match status" value="1"/>
</dbReference>
<feature type="coiled-coil region" evidence="3">
    <location>
        <begin position="547"/>
        <end position="637"/>
    </location>
</feature>
<dbReference type="STRING" id="4615.A0A199VR56"/>
<proteinExistence type="inferred from homology"/>
<dbReference type="InterPro" id="IPR051861">
    <property type="entry name" value="NET_actin-binding_domain"/>
</dbReference>
<feature type="domain" description="NAB" evidence="5">
    <location>
        <begin position="13"/>
        <end position="93"/>
    </location>
</feature>
<feature type="region of interest" description="Disordered" evidence="4">
    <location>
        <begin position="1506"/>
        <end position="1557"/>
    </location>
</feature>
<evidence type="ECO:0000256" key="2">
    <source>
        <dbReference type="ARBA" id="ARBA00038006"/>
    </source>
</evidence>
<name>A0A199VR56_ANACO</name>
<dbReference type="Proteomes" id="UP000092600">
    <property type="component" value="Unassembled WGS sequence"/>
</dbReference>
<dbReference type="GO" id="GO:0051015">
    <property type="term" value="F:actin filament binding"/>
    <property type="evidence" value="ECO:0007669"/>
    <property type="project" value="TreeGrafter"/>
</dbReference>